<proteinExistence type="predicted"/>
<name>A0ABP6M1N9_9MICC</name>
<evidence type="ECO:0000313" key="3">
    <source>
        <dbReference type="Proteomes" id="UP001500236"/>
    </source>
</evidence>
<evidence type="ECO:0008006" key="4">
    <source>
        <dbReference type="Google" id="ProtNLM"/>
    </source>
</evidence>
<accession>A0ABP6M1N9</accession>
<dbReference type="EMBL" id="BAAAVT010000018">
    <property type="protein sequence ID" value="GAA3072388.1"/>
    <property type="molecule type" value="Genomic_DNA"/>
</dbReference>
<reference evidence="3" key="1">
    <citation type="journal article" date="2019" name="Int. J. Syst. Evol. Microbiol.">
        <title>The Global Catalogue of Microorganisms (GCM) 10K type strain sequencing project: providing services to taxonomists for standard genome sequencing and annotation.</title>
        <authorList>
            <consortium name="The Broad Institute Genomics Platform"/>
            <consortium name="The Broad Institute Genome Sequencing Center for Infectious Disease"/>
            <person name="Wu L."/>
            <person name="Ma J."/>
        </authorList>
    </citation>
    <scope>NUCLEOTIDE SEQUENCE [LARGE SCALE GENOMIC DNA]</scope>
    <source>
        <strain evidence="3">JCM 14309</strain>
    </source>
</reference>
<feature type="signal peptide" evidence="1">
    <location>
        <begin position="1"/>
        <end position="26"/>
    </location>
</feature>
<sequence length="278" mass="30184">MKPTAVTSLAIAGTLLLTSCASNPFADDAPEDSDDGTVAEAEVPSLGEIQDEMWETMLAAETVTIEGQVEAGEADLDELFEQIDEDAVGDITITGALDGTDSEMSYAAGEGNTFTQRAVGGVEYFRGEDFGALLYGNLDDDVAAAVEPEFIEDLVADQWVEFSADGSASIFSAEDFLGIWQRELREEDTDAISGVRETRDGQEVYVYAQQDGETEYVVAADGQPHLLELRDEDSTYTFTDWNSADIPEEPENVITLDDIFDAIADHQGWPTEEDVSDQ</sequence>
<protein>
    <recommendedName>
        <fullName evidence="4">DUF2092 domain-containing protein</fullName>
    </recommendedName>
</protein>
<dbReference type="PROSITE" id="PS51257">
    <property type="entry name" value="PROKAR_LIPOPROTEIN"/>
    <property type="match status" value="1"/>
</dbReference>
<organism evidence="2 3">
    <name type="scientific">Nesterenkonia aethiopica</name>
    <dbReference type="NCBI Taxonomy" id="269144"/>
    <lineage>
        <taxon>Bacteria</taxon>
        <taxon>Bacillati</taxon>
        <taxon>Actinomycetota</taxon>
        <taxon>Actinomycetes</taxon>
        <taxon>Micrococcales</taxon>
        <taxon>Micrococcaceae</taxon>
        <taxon>Nesterenkonia</taxon>
    </lineage>
</organism>
<keyword evidence="1" id="KW-0732">Signal</keyword>
<dbReference type="RefSeq" id="WP_070159653.1">
    <property type="nucleotide sequence ID" value="NZ_BAAAVT010000018.1"/>
</dbReference>
<feature type="chain" id="PRO_5046534139" description="DUF2092 domain-containing protein" evidence="1">
    <location>
        <begin position="27"/>
        <end position="278"/>
    </location>
</feature>
<dbReference type="Proteomes" id="UP001500236">
    <property type="component" value="Unassembled WGS sequence"/>
</dbReference>
<evidence type="ECO:0000256" key="1">
    <source>
        <dbReference type="SAM" id="SignalP"/>
    </source>
</evidence>
<comment type="caution">
    <text evidence="2">The sequence shown here is derived from an EMBL/GenBank/DDBJ whole genome shotgun (WGS) entry which is preliminary data.</text>
</comment>
<gene>
    <name evidence="2" type="ORF">GCM10010529_25610</name>
</gene>
<evidence type="ECO:0000313" key="2">
    <source>
        <dbReference type="EMBL" id="GAA3072388.1"/>
    </source>
</evidence>
<keyword evidence="3" id="KW-1185">Reference proteome</keyword>